<organism evidence="1">
    <name type="scientific">viral metagenome</name>
    <dbReference type="NCBI Taxonomy" id="1070528"/>
    <lineage>
        <taxon>unclassified sequences</taxon>
        <taxon>metagenomes</taxon>
        <taxon>organismal metagenomes</taxon>
    </lineage>
</organism>
<evidence type="ECO:0000313" key="1">
    <source>
        <dbReference type="EMBL" id="QHT01169.1"/>
    </source>
</evidence>
<dbReference type="AlphaFoldDB" id="A0A6C0CBX3"/>
<name>A0A6C0CBX3_9ZZZZ</name>
<proteinExistence type="predicted"/>
<sequence>MLRNGLSSFCSTGTLITLSDAFSFFLPYDNIIPLNNFSQQSEQIINCDVM</sequence>
<reference evidence="1" key="1">
    <citation type="journal article" date="2020" name="Nature">
        <title>Giant virus diversity and host interactions through global metagenomics.</title>
        <authorList>
            <person name="Schulz F."/>
            <person name="Roux S."/>
            <person name="Paez-Espino D."/>
            <person name="Jungbluth S."/>
            <person name="Walsh D.A."/>
            <person name="Denef V.J."/>
            <person name="McMahon K.D."/>
            <person name="Konstantinidis K.T."/>
            <person name="Eloe-Fadrosh E.A."/>
            <person name="Kyrpides N.C."/>
            <person name="Woyke T."/>
        </authorList>
    </citation>
    <scope>NUCLEOTIDE SEQUENCE</scope>
    <source>
        <strain evidence="1">GVMAG-M-3300020192-26</strain>
    </source>
</reference>
<dbReference type="EMBL" id="MN739365">
    <property type="protein sequence ID" value="QHT01169.1"/>
    <property type="molecule type" value="Genomic_DNA"/>
</dbReference>
<accession>A0A6C0CBX3</accession>
<protein>
    <submittedName>
        <fullName evidence="1">Uncharacterized protein</fullName>
    </submittedName>
</protein>